<organism evidence="8 9">
    <name type="scientific">Pseudopedobacter saltans</name>
    <dbReference type="NCBI Taxonomy" id="151895"/>
    <lineage>
        <taxon>Bacteria</taxon>
        <taxon>Pseudomonadati</taxon>
        <taxon>Bacteroidota</taxon>
        <taxon>Sphingobacteriia</taxon>
        <taxon>Sphingobacteriales</taxon>
        <taxon>Sphingobacteriaceae</taxon>
        <taxon>Pseudopedobacter</taxon>
    </lineage>
</organism>
<evidence type="ECO:0000256" key="6">
    <source>
        <dbReference type="SAM" id="Phobius"/>
    </source>
</evidence>
<comment type="similarity">
    <text evidence="2">Belongs to the EamA transporter family.</text>
</comment>
<dbReference type="Pfam" id="PF00892">
    <property type="entry name" value="EamA"/>
    <property type="match status" value="1"/>
</dbReference>
<dbReference type="InterPro" id="IPR000620">
    <property type="entry name" value="EamA_dom"/>
</dbReference>
<gene>
    <name evidence="8" type="ORF">DI598_08625</name>
</gene>
<evidence type="ECO:0000259" key="7">
    <source>
        <dbReference type="Pfam" id="PF00892"/>
    </source>
</evidence>
<reference evidence="8 9" key="1">
    <citation type="submission" date="2017-11" db="EMBL/GenBank/DDBJ databases">
        <title>Infants hospitalized years apart are colonized by the same room-sourced microbial strains.</title>
        <authorList>
            <person name="Brooks B."/>
            <person name="Olm M.R."/>
            <person name="Firek B.A."/>
            <person name="Baker R."/>
            <person name="Thomas B.C."/>
            <person name="Morowitz M.J."/>
            <person name="Banfield J.F."/>
        </authorList>
    </citation>
    <scope>NUCLEOTIDE SEQUENCE [LARGE SCALE GENOMIC DNA]</scope>
    <source>
        <strain evidence="8">S2_009_000_R2_76</strain>
    </source>
</reference>
<dbReference type="PANTHER" id="PTHR32322">
    <property type="entry name" value="INNER MEMBRANE TRANSPORTER"/>
    <property type="match status" value="1"/>
</dbReference>
<sequence length="116" mass="12808">MSRNASPSTIAVVVAFAIVYIVWGSTYFFIQNALKGFTPFLMGTFRFLTAGLILLSWCAFKKFPIFDKHTIGVATVSGLLLLFLDNGIFIWAEQYLPSSLAAIMASGVSLWFIVLD</sequence>
<dbReference type="InterPro" id="IPR037185">
    <property type="entry name" value="EmrE-like"/>
</dbReference>
<accession>A0A2W5H5B6</accession>
<evidence type="ECO:0000313" key="8">
    <source>
        <dbReference type="EMBL" id="PZP49089.1"/>
    </source>
</evidence>
<evidence type="ECO:0000256" key="4">
    <source>
        <dbReference type="ARBA" id="ARBA00022989"/>
    </source>
</evidence>
<dbReference type="EMBL" id="QFOI01000128">
    <property type="protein sequence ID" value="PZP49089.1"/>
    <property type="molecule type" value="Genomic_DNA"/>
</dbReference>
<evidence type="ECO:0000256" key="3">
    <source>
        <dbReference type="ARBA" id="ARBA00022692"/>
    </source>
</evidence>
<keyword evidence="4 6" id="KW-1133">Transmembrane helix</keyword>
<comment type="caution">
    <text evidence="8">The sequence shown here is derived from an EMBL/GenBank/DDBJ whole genome shotgun (WGS) entry which is preliminary data.</text>
</comment>
<feature type="transmembrane region" description="Helical" evidence="6">
    <location>
        <begin position="12"/>
        <end position="30"/>
    </location>
</feature>
<dbReference type="GO" id="GO:0016020">
    <property type="term" value="C:membrane"/>
    <property type="evidence" value="ECO:0007669"/>
    <property type="project" value="UniProtKB-SubCell"/>
</dbReference>
<feature type="transmembrane region" description="Helical" evidence="6">
    <location>
        <begin position="98"/>
        <end position="115"/>
    </location>
</feature>
<feature type="domain" description="EamA" evidence="7">
    <location>
        <begin position="13"/>
        <end position="115"/>
    </location>
</feature>
<dbReference type="SUPFAM" id="SSF103481">
    <property type="entry name" value="Multidrug resistance efflux transporter EmrE"/>
    <property type="match status" value="1"/>
</dbReference>
<keyword evidence="5 6" id="KW-0472">Membrane</keyword>
<evidence type="ECO:0000256" key="2">
    <source>
        <dbReference type="ARBA" id="ARBA00007362"/>
    </source>
</evidence>
<keyword evidence="3 6" id="KW-0812">Transmembrane</keyword>
<dbReference type="AlphaFoldDB" id="A0A2W5H5B6"/>
<proteinExistence type="inferred from homology"/>
<dbReference type="PANTHER" id="PTHR32322:SF2">
    <property type="entry name" value="EAMA DOMAIN-CONTAINING PROTEIN"/>
    <property type="match status" value="1"/>
</dbReference>
<evidence type="ECO:0000313" key="9">
    <source>
        <dbReference type="Proteomes" id="UP000249645"/>
    </source>
</evidence>
<dbReference type="Proteomes" id="UP000249645">
    <property type="component" value="Unassembled WGS sequence"/>
</dbReference>
<comment type="subcellular location">
    <subcellularLocation>
        <location evidence="1">Membrane</location>
        <topology evidence="1">Multi-pass membrane protein</topology>
    </subcellularLocation>
</comment>
<evidence type="ECO:0000256" key="5">
    <source>
        <dbReference type="ARBA" id="ARBA00023136"/>
    </source>
</evidence>
<dbReference type="InterPro" id="IPR050638">
    <property type="entry name" value="AA-Vitamin_Transporters"/>
</dbReference>
<protein>
    <submittedName>
        <fullName evidence="8">EamA family transporter</fullName>
    </submittedName>
</protein>
<feature type="non-terminal residue" evidence="8">
    <location>
        <position position="116"/>
    </location>
</feature>
<feature type="transmembrane region" description="Helical" evidence="6">
    <location>
        <begin position="71"/>
        <end position="92"/>
    </location>
</feature>
<name>A0A2W5H5B6_9SPHI</name>
<evidence type="ECO:0000256" key="1">
    <source>
        <dbReference type="ARBA" id="ARBA00004141"/>
    </source>
</evidence>
<feature type="transmembrane region" description="Helical" evidence="6">
    <location>
        <begin position="36"/>
        <end position="59"/>
    </location>
</feature>